<feature type="transmembrane region" description="Helical" evidence="1">
    <location>
        <begin position="42"/>
        <end position="63"/>
    </location>
</feature>
<dbReference type="EnsemblPlants" id="TuG1812G0500001886.01.T03">
    <property type="protein sequence ID" value="TuG1812G0500001886.01.T03.cds398076"/>
    <property type="gene ID" value="TuG1812G0500001886.01"/>
</dbReference>
<keyword evidence="1" id="KW-0472">Membrane</keyword>
<keyword evidence="1" id="KW-0812">Transmembrane</keyword>
<sequence>MYWCFDPLSHPYFTYLDYLARAICRILYFNKYNNVNFWSSRVVIYRYIKLVMIAPICCVGSAYPNY</sequence>
<evidence type="ECO:0000313" key="3">
    <source>
        <dbReference type="Proteomes" id="UP000015106"/>
    </source>
</evidence>
<proteinExistence type="predicted"/>
<name>A0A8R7QF22_TRIUA</name>
<dbReference type="Proteomes" id="UP000015106">
    <property type="component" value="Chromosome 5"/>
</dbReference>
<dbReference type="Gramene" id="TuG1812G0500001886.01.T03">
    <property type="protein sequence ID" value="TuG1812G0500001886.01.T03.cds398076"/>
    <property type="gene ID" value="TuG1812G0500001886.01"/>
</dbReference>
<reference evidence="2" key="2">
    <citation type="submission" date="2018-03" db="EMBL/GenBank/DDBJ databases">
        <title>The Triticum urartu genome reveals the dynamic nature of wheat genome evolution.</title>
        <authorList>
            <person name="Ling H."/>
            <person name="Ma B."/>
            <person name="Shi X."/>
            <person name="Liu H."/>
            <person name="Dong L."/>
            <person name="Sun H."/>
            <person name="Cao Y."/>
            <person name="Gao Q."/>
            <person name="Zheng S."/>
            <person name="Li Y."/>
            <person name="Yu Y."/>
            <person name="Du H."/>
            <person name="Qi M."/>
            <person name="Li Y."/>
            <person name="Yu H."/>
            <person name="Cui Y."/>
            <person name="Wang N."/>
            <person name="Chen C."/>
            <person name="Wu H."/>
            <person name="Zhao Y."/>
            <person name="Zhang J."/>
            <person name="Li Y."/>
            <person name="Zhou W."/>
            <person name="Zhang B."/>
            <person name="Hu W."/>
            <person name="Eijk M."/>
            <person name="Tang J."/>
            <person name="Witsenboer H."/>
            <person name="Zhao S."/>
            <person name="Li Z."/>
            <person name="Zhang A."/>
            <person name="Wang D."/>
            <person name="Liang C."/>
        </authorList>
    </citation>
    <scope>NUCLEOTIDE SEQUENCE [LARGE SCALE GENOMIC DNA]</scope>
    <source>
        <strain evidence="2">cv. G1812</strain>
    </source>
</reference>
<reference evidence="2" key="3">
    <citation type="submission" date="2022-06" db="UniProtKB">
        <authorList>
            <consortium name="EnsemblPlants"/>
        </authorList>
    </citation>
    <scope>IDENTIFICATION</scope>
</reference>
<feature type="transmembrane region" description="Helical" evidence="1">
    <location>
        <begin position="12"/>
        <end position="30"/>
    </location>
</feature>
<organism evidence="2 3">
    <name type="scientific">Triticum urartu</name>
    <name type="common">Red wild einkorn</name>
    <name type="synonym">Crithodium urartu</name>
    <dbReference type="NCBI Taxonomy" id="4572"/>
    <lineage>
        <taxon>Eukaryota</taxon>
        <taxon>Viridiplantae</taxon>
        <taxon>Streptophyta</taxon>
        <taxon>Embryophyta</taxon>
        <taxon>Tracheophyta</taxon>
        <taxon>Spermatophyta</taxon>
        <taxon>Magnoliopsida</taxon>
        <taxon>Liliopsida</taxon>
        <taxon>Poales</taxon>
        <taxon>Poaceae</taxon>
        <taxon>BOP clade</taxon>
        <taxon>Pooideae</taxon>
        <taxon>Triticodae</taxon>
        <taxon>Triticeae</taxon>
        <taxon>Triticinae</taxon>
        <taxon>Triticum</taxon>
    </lineage>
</organism>
<accession>A0A8R7QF22</accession>
<protein>
    <submittedName>
        <fullName evidence="2">Uncharacterized protein</fullName>
    </submittedName>
</protein>
<evidence type="ECO:0000313" key="2">
    <source>
        <dbReference type="EnsemblPlants" id="TuG1812G0500001886.01.T03.cds398076"/>
    </source>
</evidence>
<keyword evidence="1" id="KW-1133">Transmembrane helix</keyword>
<dbReference type="AlphaFoldDB" id="A0A8R7QF22"/>
<reference evidence="3" key="1">
    <citation type="journal article" date="2013" name="Nature">
        <title>Draft genome of the wheat A-genome progenitor Triticum urartu.</title>
        <authorList>
            <person name="Ling H.Q."/>
            <person name="Zhao S."/>
            <person name="Liu D."/>
            <person name="Wang J."/>
            <person name="Sun H."/>
            <person name="Zhang C."/>
            <person name="Fan H."/>
            <person name="Li D."/>
            <person name="Dong L."/>
            <person name="Tao Y."/>
            <person name="Gao C."/>
            <person name="Wu H."/>
            <person name="Li Y."/>
            <person name="Cui Y."/>
            <person name="Guo X."/>
            <person name="Zheng S."/>
            <person name="Wang B."/>
            <person name="Yu K."/>
            <person name="Liang Q."/>
            <person name="Yang W."/>
            <person name="Lou X."/>
            <person name="Chen J."/>
            <person name="Feng M."/>
            <person name="Jian J."/>
            <person name="Zhang X."/>
            <person name="Luo G."/>
            <person name="Jiang Y."/>
            <person name="Liu J."/>
            <person name="Wang Z."/>
            <person name="Sha Y."/>
            <person name="Zhang B."/>
            <person name="Wu H."/>
            <person name="Tang D."/>
            <person name="Shen Q."/>
            <person name="Xue P."/>
            <person name="Zou S."/>
            <person name="Wang X."/>
            <person name="Liu X."/>
            <person name="Wang F."/>
            <person name="Yang Y."/>
            <person name="An X."/>
            <person name="Dong Z."/>
            <person name="Zhang K."/>
            <person name="Zhang X."/>
            <person name="Luo M.C."/>
            <person name="Dvorak J."/>
            <person name="Tong Y."/>
            <person name="Wang J."/>
            <person name="Yang H."/>
            <person name="Li Z."/>
            <person name="Wang D."/>
            <person name="Zhang A."/>
            <person name="Wang J."/>
        </authorList>
    </citation>
    <scope>NUCLEOTIDE SEQUENCE</scope>
    <source>
        <strain evidence="3">cv. G1812</strain>
    </source>
</reference>
<keyword evidence="3" id="KW-1185">Reference proteome</keyword>
<evidence type="ECO:0000256" key="1">
    <source>
        <dbReference type="SAM" id="Phobius"/>
    </source>
</evidence>